<organism evidence="2 3">
    <name type="scientific">Latimeria chalumnae</name>
    <name type="common">Coelacanth</name>
    <dbReference type="NCBI Taxonomy" id="7897"/>
    <lineage>
        <taxon>Eukaryota</taxon>
        <taxon>Metazoa</taxon>
        <taxon>Chordata</taxon>
        <taxon>Craniata</taxon>
        <taxon>Vertebrata</taxon>
        <taxon>Euteleostomi</taxon>
        <taxon>Coelacanthiformes</taxon>
        <taxon>Coelacanthidae</taxon>
        <taxon>Latimeria</taxon>
    </lineage>
</organism>
<feature type="compositionally biased region" description="Basic and acidic residues" evidence="1">
    <location>
        <begin position="77"/>
        <end position="88"/>
    </location>
</feature>
<feature type="region of interest" description="Disordered" evidence="1">
    <location>
        <begin position="388"/>
        <end position="489"/>
    </location>
</feature>
<evidence type="ECO:0000313" key="2">
    <source>
        <dbReference type="Ensembl" id="ENSLACP00000021321.1"/>
    </source>
</evidence>
<dbReference type="GO" id="GO:0007099">
    <property type="term" value="P:centriole replication"/>
    <property type="evidence" value="ECO:0007669"/>
    <property type="project" value="InterPro"/>
</dbReference>
<feature type="region of interest" description="Disordered" evidence="1">
    <location>
        <begin position="556"/>
        <end position="605"/>
    </location>
</feature>
<protein>
    <submittedName>
        <fullName evidence="2">KIAA0753</fullName>
    </submittedName>
</protein>
<dbReference type="AlphaFoldDB" id="H3BHF0"/>
<dbReference type="Proteomes" id="UP000008672">
    <property type="component" value="Unassembled WGS sequence"/>
</dbReference>
<reference evidence="3" key="1">
    <citation type="submission" date="2011-08" db="EMBL/GenBank/DDBJ databases">
        <title>The draft genome of Latimeria chalumnae.</title>
        <authorList>
            <person name="Di Palma F."/>
            <person name="Alfoldi J."/>
            <person name="Johnson J."/>
            <person name="Berlin A."/>
            <person name="Gnerre S."/>
            <person name="Jaffe D."/>
            <person name="MacCallum I."/>
            <person name="Young S."/>
            <person name="Walker B.J."/>
            <person name="Lander E."/>
            <person name="Lindblad-Toh K."/>
        </authorList>
    </citation>
    <scope>NUCLEOTIDE SEQUENCE [LARGE SCALE GENOMIC DNA]</scope>
    <source>
        <strain evidence="3">Wild caught</strain>
    </source>
</reference>
<evidence type="ECO:0000256" key="1">
    <source>
        <dbReference type="SAM" id="MobiDB-lite"/>
    </source>
</evidence>
<dbReference type="PANTHER" id="PTHR15732:SF4">
    <property type="entry name" value="PROTEIN MOONRAKER"/>
    <property type="match status" value="1"/>
</dbReference>
<dbReference type="GO" id="GO:1904888">
    <property type="term" value="P:cranial skeletal system development"/>
    <property type="evidence" value="ECO:0007669"/>
    <property type="project" value="Ensembl"/>
</dbReference>
<dbReference type="GeneTree" id="ENSGT00390000009714"/>
<reference evidence="2" key="2">
    <citation type="submission" date="2025-08" db="UniProtKB">
        <authorList>
            <consortium name="Ensembl"/>
        </authorList>
    </citation>
    <scope>IDENTIFICATION</scope>
</reference>
<dbReference type="OMA" id="LERPWNG"/>
<dbReference type="EMBL" id="AFYH01008640">
    <property type="status" value="NOT_ANNOTATED_CDS"/>
    <property type="molecule type" value="Genomic_DNA"/>
</dbReference>
<sequence length="988" mass="112521">MATDIQQHHTQLKFTDPNHPHESWIPSSLGNKFKTSQNKPQLYQTQFQQLKFNREVSTLPDNLAVRFSNPPPIVIEKLSHSHDQKKQDEDDDARSSRSSIAFSVVSEDRLNFAIQMAKRDIRRHRLEEQVKEYVHKLDQSKSKSGQEAQRPRNKALEKTKEGGQAKTDKASRRRHQASQASGVEVTSSGAKVYIYTPDRSQSRPVSLDSPPTHDPGPGAKNEDHKSIQEIRRLRQELGSYIQKIEELAKTDRAEEMLDPDEERRAQTRRKEQAVRSARMLYVLQQQVKEIQEELEKLSPHKIKHTKKTRAMSRLAAAHRGAVRALQLFVTQLTDPSEQQVPAHYKELGHLIRQLSLCSAKLEAGPDSAVPENIIDILQQVEDLDSFLQRKHSPKKLQKSHSRTRSRSPENKERSPAKQHTTSPGKGKTIPSSKEKGPQEQKTSSVAKRLSTDDNQLALEAPKTQQSNSRGPPPCHDRQPEDDPPTPDRNAVLKAGLEALIRAGALKKRTAAESVSSVNKGVLLPERLQEFFYPREMKPTQQARRADHFQQATVASRLKENQPHVKGSSTPWIPPNPTSPPASPKRAPWKKQRVSFKTSRPKSVDNRDQTALLKEIVEKERRSAAEKEAVRLAWLDTEEARRMRELKELCKEEIDKIQKMSLEYCPLASVSSKSKENHTFKGQRTDVLQIRSEAGSPSRWADKVEKAVRDRLHPLLDRAQEISDSWEKKTQLKNSSLKYQLSSQAADKVSASSLVPSTVEKLLDDLLEDTAQELWNIEHDHKLHKDAIGMQDSSTLETMLQRIDEMERYQLSVRRRFNQIVYADPEFWAQEERKDRETVSIDRKSETPRPIRLTKLAGKFEPEMDIVLQRPLNGDAATEFSELEERSELNDDPLWPLTQKLPLAKPGGTVLSVPGKVLQNILDYNQKFEEHLRLISHEAIGSFNPWLIAESLAEELMAEALSDVAAELQDVCEEYAEAVFTSEFIQPAE</sequence>
<dbReference type="eggNOG" id="ENOG502QQYJ">
    <property type="taxonomic scope" value="Eukaryota"/>
</dbReference>
<dbReference type="PANTHER" id="PTHR15732">
    <property type="entry name" value="PROTEIN MOONRAKER"/>
    <property type="match status" value="1"/>
</dbReference>
<dbReference type="FunCoup" id="H3BHF0">
    <property type="interactions" value="1266"/>
</dbReference>
<reference evidence="2" key="3">
    <citation type="submission" date="2025-09" db="UniProtKB">
        <authorList>
            <consortium name="Ensembl"/>
        </authorList>
    </citation>
    <scope>IDENTIFICATION</scope>
</reference>
<dbReference type="InterPro" id="IPR031447">
    <property type="entry name" value="MNR"/>
</dbReference>
<feature type="compositionally biased region" description="Basic and acidic residues" evidence="1">
    <location>
        <begin position="154"/>
        <end position="170"/>
    </location>
</feature>
<gene>
    <name evidence="2" type="primary">KIAA0753</name>
</gene>
<dbReference type="Pfam" id="PF15718">
    <property type="entry name" value="MNR"/>
    <property type="match status" value="1"/>
</dbReference>
<dbReference type="Ensembl" id="ENSLACT00000021462.1">
    <property type="protein sequence ID" value="ENSLACP00000021321.1"/>
    <property type="gene ID" value="ENSLACG00000018737.2"/>
</dbReference>
<feature type="compositionally biased region" description="Basic residues" evidence="1">
    <location>
        <begin position="388"/>
        <end position="405"/>
    </location>
</feature>
<dbReference type="GO" id="GO:0071539">
    <property type="term" value="P:protein localization to centrosome"/>
    <property type="evidence" value="ECO:0007669"/>
    <property type="project" value="TreeGrafter"/>
</dbReference>
<feature type="region of interest" description="Disordered" evidence="1">
    <location>
        <begin position="134"/>
        <end position="225"/>
    </location>
</feature>
<name>H3BHF0_LATCH</name>
<dbReference type="EMBL" id="AFYH01008639">
    <property type="status" value="NOT_ANNOTATED_CDS"/>
    <property type="molecule type" value="Genomic_DNA"/>
</dbReference>
<feature type="compositionally biased region" description="Pro residues" evidence="1">
    <location>
        <begin position="571"/>
        <end position="582"/>
    </location>
</feature>
<feature type="compositionally biased region" description="Basic and acidic residues" evidence="1">
    <location>
        <begin position="406"/>
        <end position="415"/>
    </location>
</feature>
<dbReference type="InParanoid" id="H3BHF0"/>
<feature type="compositionally biased region" description="Polar residues" evidence="1">
    <location>
        <begin position="1"/>
        <end position="13"/>
    </location>
</feature>
<dbReference type="STRING" id="7897.ENSLACP00000021321"/>
<feature type="region of interest" description="Disordered" evidence="1">
    <location>
        <begin position="77"/>
        <end position="97"/>
    </location>
</feature>
<evidence type="ECO:0000313" key="3">
    <source>
        <dbReference type="Proteomes" id="UP000008672"/>
    </source>
</evidence>
<keyword evidence="3" id="KW-1185">Reference proteome</keyword>
<feature type="compositionally biased region" description="Polar residues" evidence="1">
    <location>
        <begin position="177"/>
        <end position="189"/>
    </location>
</feature>
<dbReference type="GO" id="GO:0034451">
    <property type="term" value="C:centriolar satellite"/>
    <property type="evidence" value="ECO:0007669"/>
    <property type="project" value="TreeGrafter"/>
</dbReference>
<accession>H3BHF0</accession>
<feature type="region of interest" description="Disordered" evidence="1">
    <location>
        <begin position="1"/>
        <end position="31"/>
    </location>
</feature>
<proteinExistence type="predicted"/>